<protein>
    <recommendedName>
        <fullName evidence="13">Cytochrome P450</fullName>
    </recommendedName>
</protein>
<dbReference type="InterPro" id="IPR002403">
    <property type="entry name" value="Cyt_P450_E_grp-IV"/>
</dbReference>
<dbReference type="Proteomes" id="UP000019376">
    <property type="component" value="Unassembled WGS sequence"/>
</dbReference>
<feature type="binding site" description="axial binding residue" evidence="8">
    <location>
        <position position="388"/>
    </location>
    <ligand>
        <name>heme</name>
        <dbReference type="ChEBI" id="CHEBI:30413"/>
    </ligand>
    <ligandPart>
        <name>Fe</name>
        <dbReference type="ChEBI" id="CHEBI:18248"/>
    </ligandPart>
</feature>
<accession>S7ZNA2</accession>
<dbReference type="GO" id="GO:0004497">
    <property type="term" value="F:monooxygenase activity"/>
    <property type="evidence" value="ECO:0007669"/>
    <property type="project" value="UniProtKB-KW"/>
</dbReference>
<name>S7ZNA2_PENO1</name>
<comment type="cofactor">
    <cofactor evidence="1 8">
        <name>heme</name>
        <dbReference type="ChEBI" id="CHEBI:30413"/>
    </cofactor>
</comment>
<dbReference type="eggNOG" id="KOG0157">
    <property type="taxonomic scope" value="Eukaryota"/>
</dbReference>
<dbReference type="OrthoDB" id="1844152at2759"/>
<evidence type="ECO:0000256" key="1">
    <source>
        <dbReference type="ARBA" id="ARBA00001971"/>
    </source>
</evidence>
<dbReference type="Pfam" id="PF00067">
    <property type="entry name" value="p450"/>
    <property type="match status" value="1"/>
</dbReference>
<dbReference type="GO" id="GO:0005506">
    <property type="term" value="F:iron ion binding"/>
    <property type="evidence" value="ECO:0007669"/>
    <property type="project" value="InterPro"/>
</dbReference>
<evidence type="ECO:0008006" key="13">
    <source>
        <dbReference type="Google" id="ProtNLM"/>
    </source>
</evidence>
<dbReference type="PhylomeDB" id="S7ZNA2"/>
<evidence type="ECO:0000256" key="7">
    <source>
        <dbReference type="ARBA" id="ARBA00023033"/>
    </source>
</evidence>
<sequence>MIAELFPSVPGWTLIAILVDLYCLIPSQQSQFPLVNHYPGDLFRRKAYQEYSQNAKKLIADGLAKYQGPFTLLIPKGKKIILPSFLSDWVKTNRDLDHQELVREEYFSEFPRFEALYAAHSPDRMLIDLLRTKLTQLEELLPTINQHDQSWHQLEWEKDTTGIISLAAASVFVGPGMALDSEWQNVVQTYVREFFTVVGELSAWSPPLRPIGQAAPQHKDVLSWTSNIASNKLPAGDIQLALAMAGVFTTSEAFRQALIDLAQHPELVAPLREEVTQCIADHRLSQIALQRMELLDSVMKESQRFTPALVGLERKVIRDTTLPDGRTIPKGSHLMVDSSEMWSSKVHKQPDTFDGYRFVKRRQTGDKASSYVQSSREHNVFGGGRHICPGRFFAGTELKICLVHILLKYDIRLKEGYVSASLQFGAYVAIDPFANFEVRRRSETEPCPS</sequence>
<dbReference type="InterPro" id="IPR017972">
    <property type="entry name" value="Cyt_P450_CS"/>
</dbReference>
<evidence type="ECO:0000256" key="4">
    <source>
        <dbReference type="ARBA" id="ARBA00022723"/>
    </source>
</evidence>
<evidence type="ECO:0000256" key="6">
    <source>
        <dbReference type="ARBA" id="ARBA00023004"/>
    </source>
</evidence>
<dbReference type="InterPro" id="IPR036396">
    <property type="entry name" value="Cyt_P450_sf"/>
</dbReference>
<keyword evidence="12" id="KW-1185">Reference proteome</keyword>
<dbReference type="Gene3D" id="1.10.630.10">
    <property type="entry name" value="Cytochrome P450"/>
    <property type="match status" value="1"/>
</dbReference>
<dbReference type="InterPro" id="IPR001128">
    <property type="entry name" value="Cyt_P450"/>
</dbReference>
<dbReference type="PANTHER" id="PTHR46206">
    <property type="entry name" value="CYTOCHROME P450"/>
    <property type="match status" value="1"/>
</dbReference>
<evidence type="ECO:0000313" key="12">
    <source>
        <dbReference type="Proteomes" id="UP000019376"/>
    </source>
</evidence>
<evidence type="ECO:0000313" key="11">
    <source>
        <dbReference type="EMBL" id="EPS32160.1"/>
    </source>
</evidence>
<evidence type="ECO:0000256" key="9">
    <source>
        <dbReference type="RuleBase" id="RU000461"/>
    </source>
</evidence>
<reference evidence="11 12" key="1">
    <citation type="journal article" date="2013" name="PLoS ONE">
        <title>Genomic and secretomic analyses reveal unique features of the lignocellulolytic enzyme system of Penicillium decumbens.</title>
        <authorList>
            <person name="Liu G."/>
            <person name="Zhang L."/>
            <person name="Wei X."/>
            <person name="Zou G."/>
            <person name="Qin Y."/>
            <person name="Ma L."/>
            <person name="Li J."/>
            <person name="Zheng H."/>
            <person name="Wang S."/>
            <person name="Wang C."/>
            <person name="Xun L."/>
            <person name="Zhao G.-P."/>
            <person name="Zhou Z."/>
            <person name="Qu Y."/>
        </authorList>
    </citation>
    <scope>NUCLEOTIDE SEQUENCE [LARGE SCALE GENOMIC DNA]</scope>
    <source>
        <strain evidence="12">114-2 / CGMCC 5302</strain>
    </source>
</reference>
<evidence type="ECO:0000256" key="8">
    <source>
        <dbReference type="PIRSR" id="PIRSR602403-1"/>
    </source>
</evidence>
<keyword evidence="10" id="KW-0732">Signal</keyword>
<dbReference type="SUPFAM" id="SSF48264">
    <property type="entry name" value="Cytochrome P450"/>
    <property type="match status" value="1"/>
</dbReference>
<dbReference type="STRING" id="933388.S7ZNA2"/>
<keyword evidence="4 8" id="KW-0479">Metal-binding</keyword>
<evidence type="ECO:0000256" key="5">
    <source>
        <dbReference type="ARBA" id="ARBA00023002"/>
    </source>
</evidence>
<dbReference type="HOGENOM" id="CLU_022195_0_3_1"/>
<dbReference type="GO" id="GO:0016705">
    <property type="term" value="F:oxidoreductase activity, acting on paired donors, with incorporation or reduction of molecular oxygen"/>
    <property type="evidence" value="ECO:0007669"/>
    <property type="project" value="InterPro"/>
</dbReference>
<dbReference type="GO" id="GO:0020037">
    <property type="term" value="F:heme binding"/>
    <property type="evidence" value="ECO:0007669"/>
    <property type="project" value="InterPro"/>
</dbReference>
<feature type="signal peptide" evidence="10">
    <location>
        <begin position="1"/>
        <end position="30"/>
    </location>
</feature>
<evidence type="ECO:0000256" key="10">
    <source>
        <dbReference type="SAM" id="SignalP"/>
    </source>
</evidence>
<keyword evidence="6 8" id="KW-0408">Iron</keyword>
<dbReference type="PANTHER" id="PTHR46206:SF2">
    <property type="entry name" value="CYTOCHROME P450 MONOOXYGENASE AUSG-RELATED"/>
    <property type="match status" value="1"/>
</dbReference>
<organism evidence="11 12">
    <name type="scientific">Penicillium oxalicum (strain 114-2 / CGMCC 5302)</name>
    <name type="common">Penicillium decumbens</name>
    <dbReference type="NCBI Taxonomy" id="933388"/>
    <lineage>
        <taxon>Eukaryota</taxon>
        <taxon>Fungi</taxon>
        <taxon>Dikarya</taxon>
        <taxon>Ascomycota</taxon>
        <taxon>Pezizomycotina</taxon>
        <taxon>Eurotiomycetes</taxon>
        <taxon>Eurotiomycetidae</taxon>
        <taxon>Eurotiales</taxon>
        <taxon>Aspergillaceae</taxon>
        <taxon>Penicillium</taxon>
    </lineage>
</organism>
<dbReference type="AlphaFoldDB" id="S7ZNA2"/>
<dbReference type="PROSITE" id="PS00086">
    <property type="entry name" value="CYTOCHROME_P450"/>
    <property type="match status" value="1"/>
</dbReference>
<keyword evidence="7 9" id="KW-0503">Monooxygenase</keyword>
<dbReference type="EMBL" id="KB644414">
    <property type="protein sequence ID" value="EPS32160.1"/>
    <property type="molecule type" value="Genomic_DNA"/>
</dbReference>
<gene>
    <name evidence="11" type="ORF">PDE_07120</name>
</gene>
<dbReference type="GO" id="GO:0043386">
    <property type="term" value="P:mycotoxin biosynthetic process"/>
    <property type="evidence" value="ECO:0007669"/>
    <property type="project" value="UniProtKB-ARBA"/>
</dbReference>
<dbReference type="PRINTS" id="PR00465">
    <property type="entry name" value="EP450IV"/>
</dbReference>
<keyword evidence="5 9" id="KW-0560">Oxidoreductase</keyword>
<dbReference type="PRINTS" id="PR00385">
    <property type="entry name" value="P450"/>
</dbReference>
<keyword evidence="3 8" id="KW-0349">Heme</keyword>
<dbReference type="CDD" id="cd11041">
    <property type="entry name" value="CYP503A1-like"/>
    <property type="match status" value="1"/>
</dbReference>
<comment type="similarity">
    <text evidence="2 9">Belongs to the cytochrome P450 family.</text>
</comment>
<feature type="chain" id="PRO_5004547467" description="Cytochrome P450" evidence="10">
    <location>
        <begin position="31"/>
        <end position="449"/>
    </location>
</feature>
<evidence type="ECO:0000256" key="3">
    <source>
        <dbReference type="ARBA" id="ARBA00022617"/>
    </source>
</evidence>
<evidence type="ECO:0000256" key="2">
    <source>
        <dbReference type="ARBA" id="ARBA00010617"/>
    </source>
</evidence>
<proteinExistence type="inferred from homology"/>